<protein>
    <submittedName>
        <fullName evidence="1">CLUMA_CG018569, isoform A</fullName>
    </submittedName>
</protein>
<name>A0A1J1IZS2_9DIPT</name>
<dbReference type="EMBL" id="CVRI01000064">
    <property type="protein sequence ID" value="CRL05210.1"/>
    <property type="molecule type" value="Genomic_DNA"/>
</dbReference>
<proteinExistence type="predicted"/>
<dbReference type="AlphaFoldDB" id="A0A1J1IZS2"/>
<evidence type="ECO:0000313" key="1">
    <source>
        <dbReference type="EMBL" id="CRL05210.1"/>
    </source>
</evidence>
<dbReference type="Proteomes" id="UP000183832">
    <property type="component" value="Unassembled WGS sequence"/>
</dbReference>
<organism evidence="1 2">
    <name type="scientific">Clunio marinus</name>
    <dbReference type="NCBI Taxonomy" id="568069"/>
    <lineage>
        <taxon>Eukaryota</taxon>
        <taxon>Metazoa</taxon>
        <taxon>Ecdysozoa</taxon>
        <taxon>Arthropoda</taxon>
        <taxon>Hexapoda</taxon>
        <taxon>Insecta</taxon>
        <taxon>Pterygota</taxon>
        <taxon>Neoptera</taxon>
        <taxon>Endopterygota</taxon>
        <taxon>Diptera</taxon>
        <taxon>Nematocera</taxon>
        <taxon>Chironomoidea</taxon>
        <taxon>Chironomidae</taxon>
        <taxon>Clunio</taxon>
    </lineage>
</organism>
<accession>A0A1J1IZS2</accession>
<evidence type="ECO:0000313" key="2">
    <source>
        <dbReference type="Proteomes" id="UP000183832"/>
    </source>
</evidence>
<keyword evidence="2" id="KW-1185">Reference proteome</keyword>
<reference evidence="1 2" key="1">
    <citation type="submission" date="2015-04" db="EMBL/GenBank/DDBJ databases">
        <authorList>
            <person name="Syromyatnikov M.Y."/>
            <person name="Popov V.N."/>
        </authorList>
    </citation>
    <scope>NUCLEOTIDE SEQUENCE [LARGE SCALE GENOMIC DNA]</scope>
</reference>
<gene>
    <name evidence="1" type="ORF">CLUMA_CG018569</name>
</gene>
<sequence length="91" mass="10428">MKFPQNLARKKQTFLNRFKKTIFQWDVNNAGKSDLHLYLIEAFSTFTNQSSPQEKPNFSTASTHLPAHYSIPTEMIATKVICELALAKCHL</sequence>